<accession>A0A4R0RRV2</accession>
<evidence type="ECO:0000313" key="2">
    <source>
        <dbReference type="Proteomes" id="UP000292702"/>
    </source>
</evidence>
<gene>
    <name evidence="1" type="ORF">EIP91_001246</name>
</gene>
<proteinExistence type="predicted"/>
<dbReference type="Proteomes" id="UP000292702">
    <property type="component" value="Unassembled WGS sequence"/>
</dbReference>
<evidence type="ECO:0000313" key="1">
    <source>
        <dbReference type="EMBL" id="TCD66578.1"/>
    </source>
</evidence>
<dbReference type="AlphaFoldDB" id="A0A4R0RRV2"/>
<reference evidence="1 2" key="1">
    <citation type="submission" date="2018-11" db="EMBL/GenBank/DDBJ databases">
        <title>Genome assembly of Steccherinum ochraceum LE-BIN_3174, the white-rot fungus of the Steccherinaceae family (The Residual Polyporoid clade, Polyporales, Basidiomycota).</title>
        <authorList>
            <person name="Fedorova T.V."/>
            <person name="Glazunova O.A."/>
            <person name="Landesman E.O."/>
            <person name="Moiseenko K.V."/>
            <person name="Psurtseva N.V."/>
            <person name="Savinova O.S."/>
            <person name="Shakhova N.V."/>
            <person name="Tyazhelova T.V."/>
            <person name="Vasina D.V."/>
        </authorList>
    </citation>
    <scope>NUCLEOTIDE SEQUENCE [LARGE SCALE GENOMIC DNA]</scope>
    <source>
        <strain evidence="1 2">LE-BIN_3174</strain>
    </source>
</reference>
<protein>
    <submittedName>
        <fullName evidence="1">Uncharacterized protein</fullName>
    </submittedName>
</protein>
<dbReference type="EMBL" id="RWJN01000130">
    <property type="protein sequence ID" value="TCD66578.1"/>
    <property type="molecule type" value="Genomic_DNA"/>
</dbReference>
<organism evidence="1 2">
    <name type="scientific">Steccherinum ochraceum</name>
    <dbReference type="NCBI Taxonomy" id="92696"/>
    <lineage>
        <taxon>Eukaryota</taxon>
        <taxon>Fungi</taxon>
        <taxon>Dikarya</taxon>
        <taxon>Basidiomycota</taxon>
        <taxon>Agaricomycotina</taxon>
        <taxon>Agaricomycetes</taxon>
        <taxon>Polyporales</taxon>
        <taxon>Steccherinaceae</taxon>
        <taxon>Steccherinum</taxon>
    </lineage>
</organism>
<keyword evidence="2" id="KW-1185">Reference proteome</keyword>
<feature type="non-terminal residue" evidence="1">
    <location>
        <position position="94"/>
    </location>
</feature>
<name>A0A4R0RRV2_9APHY</name>
<comment type="caution">
    <text evidence="1">The sequence shown here is derived from an EMBL/GenBank/DDBJ whole genome shotgun (WGS) entry which is preliminary data.</text>
</comment>
<sequence length="94" mass="10723">MACGPCDVFSYFKILDVLETALSMSTYWCTASEAKNLLKFRLMTQTFETSILASDKVTLTWMRSEVDKLESTASTRQLPLFYGPSQSQCDDYHE</sequence>